<feature type="binding site" evidence="15">
    <location>
        <begin position="366"/>
        <end position="370"/>
    </location>
    <ligand>
        <name>substrate</name>
    </ligand>
</feature>
<evidence type="ECO:0000256" key="12">
    <source>
        <dbReference type="HAMAP-Rule" id="MF_01491"/>
    </source>
</evidence>
<dbReference type="SUPFAM" id="SSF56281">
    <property type="entry name" value="Metallo-hydrolase/oxidoreductase"/>
    <property type="match status" value="1"/>
</dbReference>
<feature type="active site" description="Proton donor" evidence="14">
    <location>
        <position position="198"/>
    </location>
</feature>
<evidence type="ECO:0000313" key="18">
    <source>
        <dbReference type="EMBL" id="OIJ21091.1"/>
    </source>
</evidence>
<dbReference type="NCBIfam" id="TIGR00649">
    <property type="entry name" value="MG423"/>
    <property type="match status" value="1"/>
</dbReference>
<dbReference type="Pfam" id="PF22505">
    <property type="entry name" value="RNase_J_b_CASP"/>
    <property type="match status" value="1"/>
</dbReference>
<evidence type="ECO:0000256" key="14">
    <source>
        <dbReference type="PIRSR" id="PIRSR004803-1"/>
    </source>
</evidence>
<accession>A0A1S2M8T3</accession>
<dbReference type="HAMAP" id="MF_01491">
    <property type="entry name" value="RNase_J_bact"/>
    <property type="match status" value="1"/>
</dbReference>
<evidence type="ECO:0000256" key="2">
    <source>
        <dbReference type="ARBA" id="ARBA00022490"/>
    </source>
</evidence>
<dbReference type="Pfam" id="PF07521">
    <property type="entry name" value="RMMBL"/>
    <property type="match status" value="1"/>
</dbReference>
<dbReference type="GO" id="GO:0004521">
    <property type="term" value="F:RNA endonuclease activity"/>
    <property type="evidence" value="ECO:0007669"/>
    <property type="project" value="UniProtKB-UniRule"/>
</dbReference>
<comment type="subcellular location">
    <subcellularLocation>
        <location evidence="1 12 13">Cytoplasm</location>
    </subcellularLocation>
</comment>
<dbReference type="InterPro" id="IPR042173">
    <property type="entry name" value="RNase_J_2"/>
</dbReference>
<dbReference type="AlphaFoldDB" id="A0A1S2M8T3"/>
<evidence type="ECO:0000256" key="8">
    <source>
        <dbReference type="ARBA" id="ARBA00022833"/>
    </source>
</evidence>
<gene>
    <name evidence="12" type="primary">rnj</name>
    <name evidence="19" type="ORF">AWH56_017620</name>
    <name evidence="18" type="ORF">AWH56_06080</name>
</gene>
<dbReference type="GO" id="GO:0006364">
    <property type="term" value="P:rRNA processing"/>
    <property type="evidence" value="ECO:0007669"/>
    <property type="project" value="UniProtKB-UniRule"/>
</dbReference>
<comment type="caution">
    <text evidence="12">Lacks conserved residue(s) required for the propagation of feature annotation.</text>
</comment>
<keyword evidence="8 16" id="KW-0862">Zinc</keyword>
<feature type="binding site" evidence="16">
    <location>
        <position position="445"/>
    </location>
    <ligand>
        <name>Ca(2+)</name>
        <dbReference type="ChEBI" id="CHEBI:29108"/>
    </ligand>
</feature>
<feature type="binding site" evidence="16">
    <location>
        <position position="81"/>
    </location>
    <ligand>
        <name>Zn(2+)</name>
        <dbReference type="ChEBI" id="CHEBI:29105"/>
        <label>1</label>
        <note>catalytic</note>
    </ligand>
</feature>
<dbReference type="InterPro" id="IPR036866">
    <property type="entry name" value="RibonucZ/Hydroxyglut_hydro"/>
</dbReference>
<evidence type="ECO:0000256" key="4">
    <source>
        <dbReference type="ARBA" id="ARBA00022722"/>
    </source>
</evidence>
<dbReference type="InterPro" id="IPR011108">
    <property type="entry name" value="RMMBL"/>
</dbReference>
<dbReference type="GO" id="GO:0005737">
    <property type="term" value="C:cytoplasm"/>
    <property type="evidence" value="ECO:0007669"/>
    <property type="project" value="UniProtKB-SubCell"/>
</dbReference>
<keyword evidence="20" id="KW-1185">Reference proteome</keyword>
<evidence type="ECO:0000313" key="19">
    <source>
        <dbReference type="EMBL" id="QOY34530.1"/>
    </source>
</evidence>
<dbReference type="Gene3D" id="3.10.20.580">
    <property type="match status" value="1"/>
</dbReference>
<dbReference type="Gene3D" id="3.40.50.10710">
    <property type="entry name" value="Metallo-hydrolase/oxidoreductase"/>
    <property type="match status" value="1"/>
</dbReference>
<dbReference type="PANTHER" id="PTHR43694:SF4">
    <property type="entry name" value="RIBONUCLEASE J 2"/>
    <property type="match status" value="1"/>
</dbReference>
<feature type="binding site" evidence="16">
    <location>
        <position position="76"/>
    </location>
    <ligand>
        <name>Zn(2+)</name>
        <dbReference type="ChEBI" id="CHEBI:29105"/>
        <label>1</label>
        <note>catalytic</note>
    </ligand>
</feature>
<dbReference type="InterPro" id="IPR004613">
    <property type="entry name" value="RNase_J"/>
</dbReference>
<comment type="function">
    <text evidence="12">An RNase that has 5'-3' exonuclease and possibly endonuclease activity. Involved in maturation of rRNA and in some organisms also mRNA maturation and/or decay.</text>
</comment>
<dbReference type="Pfam" id="PF17770">
    <property type="entry name" value="RNase_J_C"/>
    <property type="match status" value="1"/>
</dbReference>
<dbReference type="PIRSF" id="PIRSF004803">
    <property type="entry name" value="RnjA"/>
    <property type="match status" value="1"/>
</dbReference>
<keyword evidence="3 12" id="KW-0698">rRNA processing</keyword>
<dbReference type="KEGG" id="aia:AWH56_017620"/>
<keyword evidence="4 12" id="KW-0540">Nuclease</keyword>
<dbReference type="OrthoDB" id="9758375at2"/>
<reference evidence="18 20" key="1">
    <citation type="submission" date="2016-10" db="EMBL/GenBank/DDBJ databases">
        <title>Draft genome sequences of four alkaliphilic bacteria belonging to the Anaerobacillus genus.</title>
        <authorList>
            <person name="Bassil N.M."/>
            <person name="Lloyd J.R."/>
        </authorList>
    </citation>
    <scope>NUCLEOTIDE SEQUENCE [LARGE SCALE GENOMIC DNA]</scope>
    <source>
        <strain evidence="18 20">NB2006</strain>
    </source>
</reference>
<name>A0A1S2M8T3_9BACI</name>
<dbReference type="InterPro" id="IPR001279">
    <property type="entry name" value="Metallo-B-lactamas"/>
</dbReference>
<comment type="cofactor">
    <cofactor evidence="13 16">
        <name>Zn(2+)</name>
        <dbReference type="ChEBI" id="CHEBI:29105"/>
    </cofactor>
    <text evidence="13 16">Binds 2 Zn(2+) ions per subunit. It is not clear if Zn(2+) or Mg(2+) is physiologically important.</text>
</comment>
<dbReference type="PANTHER" id="PTHR43694">
    <property type="entry name" value="RIBONUCLEASE J"/>
    <property type="match status" value="1"/>
</dbReference>
<protein>
    <recommendedName>
        <fullName evidence="12 13">Ribonuclease J</fullName>
        <shortName evidence="12">RNase J</shortName>
        <ecNumber evidence="12 13">3.1.-.-</ecNumber>
    </recommendedName>
</protein>
<evidence type="ECO:0000256" key="3">
    <source>
        <dbReference type="ARBA" id="ARBA00022552"/>
    </source>
</evidence>
<proteinExistence type="inferred from homology"/>
<feature type="binding site" evidence="16">
    <location>
        <position position="144"/>
    </location>
    <ligand>
        <name>Zn(2+)</name>
        <dbReference type="ChEBI" id="CHEBI:29105"/>
        <label>1</label>
        <note>catalytic</note>
    </ligand>
</feature>
<comment type="subunit">
    <text evidence="12">Homodimer, may be a subunit of the RNA degradosome.</text>
</comment>
<dbReference type="InterPro" id="IPR055132">
    <property type="entry name" value="RNase_J_b_CASP"/>
</dbReference>
<evidence type="ECO:0000259" key="17">
    <source>
        <dbReference type="SMART" id="SM00849"/>
    </source>
</evidence>
<dbReference type="EC" id="3.1.-.-" evidence="12 13"/>
<dbReference type="EMBL" id="LQXD01000057">
    <property type="protein sequence ID" value="OIJ21091.1"/>
    <property type="molecule type" value="Genomic_DNA"/>
</dbReference>
<feature type="domain" description="Metallo-beta-lactamase" evidence="17">
    <location>
        <begin position="23"/>
        <end position="218"/>
    </location>
</feature>
<keyword evidence="10 12" id="KW-0694">RNA-binding</keyword>
<evidence type="ECO:0000256" key="9">
    <source>
        <dbReference type="ARBA" id="ARBA00022839"/>
    </source>
</evidence>
<dbReference type="Gene3D" id="3.60.15.10">
    <property type="entry name" value="Ribonuclease Z/Hydroxyacylglutathione hydrolase-like"/>
    <property type="match status" value="1"/>
</dbReference>
<evidence type="ECO:0000256" key="15">
    <source>
        <dbReference type="PIRSR" id="PIRSR004803-2"/>
    </source>
</evidence>
<dbReference type="RefSeq" id="WP_071316272.1">
    <property type="nucleotide sequence ID" value="NZ_CP063356.2"/>
</dbReference>
<feature type="binding site" evidence="16">
    <location>
        <position position="78"/>
    </location>
    <ligand>
        <name>Zn(2+)</name>
        <dbReference type="ChEBI" id="CHEBI:29105"/>
        <label>2</label>
        <note>catalytic</note>
    </ligand>
</feature>
<feature type="binding site" evidence="16">
    <location>
        <position position="80"/>
    </location>
    <ligand>
        <name>Zn(2+)</name>
        <dbReference type="ChEBI" id="CHEBI:29105"/>
        <label>1</label>
        <note>catalytic</note>
    </ligand>
</feature>
<dbReference type="GO" id="GO:0008270">
    <property type="term" value="F:zinc ion binding"/>
    <property type="evidence" value="ECO:0007669"/>
    <property type="project" value="InterPro"/>
</dbReference>
<reference evidence="19 20" key="2">
    <citation type="journal article" date="2017" name="Genome Announc.">
        <title>Draft Genome Sequences of Four Alkaliphilic Bacteria Belonging to the Anaerobacillus Genus.</title>
        <authorList>
            <person name="Bassil N.M."/>
            <person name="Lloyd J.R."/>
        </authorList>
    </citation>
    <scope>NUCLEOTIDE SEQUENCE [LARGE SCALE GENOMIC DNA]</scope>
    <source>
        <strain evidence="19 20">NB2006</strain>
    </source>
</reference>
<evidence type="ECO:0000256" key="16">
    <source>
        <dbReference type="PIRSR" id="PIRSR004803-3"/>
    </source>
</evidence>
<dbReference type="InterPro" id="IPR030854">
    <property type="entry name" value="RNase_J_bac"/>
</dbReference>
<dbReference type="Proteomes" id="UP000180175">
    <property type="component" value="Chromosome"/>
</dbReference>
<reference evidence="19 20" key="3">
    <citation type="journal article" date="2019" name="Int. J. Syst. Evol. Microbiol.">
        <title>Anaerobacillus isosaccharinicus sp. nov., an alkaliphilic bacterium which degrades isosaccharinic acid.</title>
        <authorList>
            <person name="Bassil N.M."/>
            <person name="Lloyd J.R."/>
        </authorList>
    </citation>
    <scope>NUCLEOTIDE SEQUENCE [LARGE SCALE GENOMIC DNA]</scope>
    <source>
        <strain evidence="19 20">NB2006</strain>
    </source>
</reference>
<organism evidence="18 20">
    <name type="scientific">Anaerobacillus isosaccharinicus</name>
    <dbReference type="NCBI Taxonomy" id="1532552"/>
    <lineage>
        <taxon>Bacteria</taxon>
        <taxon>Bacillati</taxon>
        <taxon>Bacillota</taxon>
        <taxon>Bacilli</taxon>
        <taxon>Bacillales</taxon>
        <taxon>Bacillaceae</taxon>
        <taxon>Anaerobacillus</taxon>
    </lineage>
</organism>
<feature type="binding site" evidence="16">
    <location>
        <position position="53"/>
    </location>
    <ligand>
        <name>Ca(2+)</name>
        <dbReference type="ChEBI" id="CHEBI:29108"/>
    </ligand>
</feature>
<sequence length="557" mass="61174">MTLTKQGTEKIRVFALGGVGEIGKNMYVIEVDNDLIVIDSGLMFPDDDMLGVDIVIPDISYLEENRERVRGIILTHGHEDHIGALPYVIRKLNVPIYGTKLTLGIVKAKLAENSLDKVVDLRIIDCKSQILVGTTTVNFFRTNHSIPDSVGVSIETIQGSIVHTGDFKFDQNPVDGIYADIGKMATIGEKGVLCLLSDSTNAERPGVSMSETVVGQGIKEAFYGAKGRIIVATFASNLHRVQQVINAAVAVNRKVTVSGRSMVKIVSIAMELGYLKVDLDTLIKVEDIDKYSDDEITILTTGSQGEPMSALSRMAKGAHRQITIKPSDTIIISATPIPGNEKSVTKIVDLLFRTGAEVIFGQKNVHTTGHGCQEELKLMLNLMRPKYFIPIHGEYRMQHEHCKIAKTCGVKDDHVFLIEKGDVIEFTNGEAKLSGKVPSGNILIDGIGVGDVGNIVLRDRRLLSKDGILVVVVTLNKASNAIISGPDIISRGFVYVRESEQLLEEAGVLVTQTLTKCMVENVNEWSLLKSNIRDVLSRYLFEKTRRRPMILPIIMEV</sequence>
<keyword evidence="7 12" id="KW-0378">Hydrolase</keyword>
<evidence type="ECO:0000256" key="5">
    <source>
        <dbReference type="ARBA" id="ARBA00022723"/>
    </source>
</evidence>
<dbReference type="Pfam" id="PF00753">
    <property type="entry name" value="Lactamase_B"/>
    <property type="match status" value="1"/>
</dbReference>
<feature type="binding site" evidence="16">
    <location>
        <position position="392"/>
    </location>
    <ligand>
        <name>Zn(2+)</name>
        <dbReference type="ChEBI" id="CHEBI:29105"/>
        <label>1</label>
        <note>catalytic</note>
    </ligand>
</feature>
<feature type="binding site" evidence="16">
    <location>
        <position position="166"/>
    </location>
    <ligand>
        <name>Zn(2+)</name>
        <dbReference type="ChEBI" id="CHEBI:29105"/>
        <label>1</label>
        <note>catalytic</note>
    </ligand>
</feature>
<evidence type="ECO:0000256" key="13">
    <source>
        <dbReference type="PIRNR" id="PIRNR004803"/>
    </source>
</evidence>
<keyword evidence="5 13" id="KW-0479">Metal-binding</keyword>
<comment type="similarity">
    <text evidence="12 13">Belongs to the metallo-beta-lactamase superfamily. RNA-metabolizing metallo-beta-lactamase-like family. Bacterial RNase J subfamily.</text>
</comment>
<dbReference type="GO" id="GO:0003723">
    <property type="term" value="F:RNA binding"/>
    <property type="evidence" value="ECO:0007669"/>
    <property type="project" value="UniProtKB-UniRule"/>
</dbReference>
<keyword evidence="9 12" id="KW-0269">Exonuclease</keyword>
<evidence type="ECO:0000256" key="11">
    <source>
        <dbReference type="ARBA" id="ARBA00065702"/>
    </source>
</evidence>
<feature type="binding site" evidence="16">
    <location>
        <position position="51"/>
    </location>
    <ligand>
        <name>Ca(2+)</name>
        <dbReference type="ChEBI" id="CHEBI:29108"/>
    </ligand>
</feature>
<reference evidence="19" key="4">
    <citation type="submission" date="2020-10" db="EMBL/GenBank/DDBJ databases">
        <authorList>
            <person name="Bassil N.M."/>
            <person name="Lloyd J.R."/>
        </authorList>
    </citation>
    <scope>NUCLEOTIDE SEQUENCE</scope>
    <source>
        <strain evidence="19">NB2006</strain>
    </source>
</reference>
<evidence type="ECO:0000256" key="1">
    <source>
        <dbReference type="ARBA" id="ARBA00004496"/>
    </source>
</evidence>
<dbReference type="CDD" id="cd07714">
    <property type="entry name" value="RNaseJ_MBL-fold"/>
    <property type="match status" value="1"/>
</dbReference>
<dbReference type="SMART" id="SM00849">
    <property type="entry name" value="Lactamase_B"/>
    <property type="match status" value="1"/>
</dbReference>
<dbReference type="GO" id="GO:0006397">
    <property type="term" value="P:mRNA processing"/>
    <property type="evidence" value="ECO:0007669"/>
    <property type="project" value="UniProtKB-ARBA"/>
</dbReference>
<keyword evidence="16" id="KW-0106">Calcium</keyword>
<dbReference type="FunFam" id="3.10.20.580:FF:000001">
    <property type="entry name" value="Ribonuclease J"/>
    <property type="match status" value="1"/>
</dbReference>
<dbReference type="EMBL" id="CP063356">
    <property type="protein sequence ID" value="QOY34530.1"/>
    <property type="molecule type" value="Genomic_DNA"/>
</dbReference>
<dbReference type="GO" id="GO:0004534">
    <property type="term" value="F:5'-3' RNA exonuclease activity"/>
    <property type="evidence" value="ECO:0007669"/>
    <property type="project" value="UniProtKB-UniRule"/>
</dbReference>
<keyword evidence="2 12" id="KW-0963">Cytoplasm</keyword>
<feature type="binding site" evidence="15">
    <location>
        <begin position="235"/>
        <end position="237"/>
    </location>
    <ligand>
        <name>substrate</name>
    </ligand>
</feature>
<keyword evidence="6 12" id="KW-0255">Endonuclease</keyword>
<evidence type="ECO:0000256" key="6">
    <source>
        <dbReference type="ARBA" id="ARBA00022759"/>
    </source>
</evidence>
<evidence type="ECO:0000313" key="20">
    <source>
        <dbReference type="Proteomes" id="UP000180175"/>
    </source>
</evidence>
<feature type="active site" description="Proton acceptor" evidence="14">
    <location>
        <position position="370"/>
    </location>
</feature>
<evidence type="ECO:0000256" key="10">
    <source>
        <dbReference type="ARBA" id="ARBA00022884"/>
    </source>
</evidence>
<dbReference type="InterPro" id="IPR041636">
    <property type="entry name" value="RNase_J_C"/>
</dbReference>
<comment type="subunit">
    <text evidence="11">Unclear whether it forms homodimers or belongs to a larger complex. According to probably does not form homodimers, while shows homodimer formation. Both reports show RNase J1 and J2 interaction, probably as a heterotetramer shows it is a component of a possible RNA degradosome complex composed of rny, rnjA, rnjB, pnp, pfkA and eno, while finds no evidence of an RNA degradosome complex.</text>
</comment>
<evidence type="ECO:0000256" key="7">
    <source>
        <dbReference type="ARBA" id="ARBA00022801"/>
    </source>
</evidence>
<comment type="cofactor">
    <cofactor evidence="16">
        <name>Ca(2+)</name>
        <dbReference type="ChEBI" id="CHEBI:29108"/>
    </cofactor>
    <text evidence="16">Binds 1 Ca(2+) cation per subunit. Seen in 1 crystal structure, it is not clear if it is physiologically important.</text>
</comment>